<comment type="caution">
    <text evidence="2">The sequence shown here is derived from an EMBL/GenBank/DDBJ whole genome shotgun (WGS) entry which is preliminary data.</text>
</comment>
<proteinExistence type="predicted"/>
<protein>
    <submittedName>
        <fullName evidence="2">Uncharacterized protein</fullName>
    </submittedName>
</protein>
<keyword evidence="3" id="KW-1185">Reference proteome</keyword>
<accession>A0A4C1W012</accession>
<feature type="region of interest" description="Disordered" evidence="1">
    <location>
        <begin position="44"/>
        <end position="71"/>
    </location>
</feature>
<gene>
    <name evidence="2" type="ORF">EVAR_33933_1</name>
</gene>
<sequence length="214" mass="23991">MRIPSKNVKNDYRPRRTISSGLELLFHTFRTKWIRCVHTARECSGARGARRQRAGQPAGRERRGGVFTAGGAVGGRRGLSVVVGPTAAARRVLDDHSQPRLRSGRTCQRRPARSPPGPLRRAERDSAARSTSINVFYREAIVRWPCRCSLRRILEVRPVPSRSQYGVSARPPVHMWRKVSNVAPRAVRVARAAIGPLAERTHVYLHSAELLQIQ</sequence>
<feature type="region of interest" description="Disordered" evidence="1">
    <location>
        <begin position="90"/>
        <end position="126"/>
    </location>
</feature>
<dbReference type="AlphaFoldDB" id="A0A4C1W012"/>
<name>A0A4C1W012_EUMVA</name>
<dbReference type="Proteomes" id="UP000299102">
    <property type="component" value="Unassembled WGS sequence"/>
</dbReference>
<dbReference type="EMBL" id="BGZK01000435">
    <property type="protein sequence ID" value="GBP43405.1"/>
    <property type="molecule type" value="Genomic_DNA"/>
</dbReference>
<evidence type="ECO:0000313" key="3">
    <source>
        <dbReference type="Proteomes" id="UP000299102"/>
    </source>
</evidence>
<reference evidence="2 3" key="1">
    <citation type="journal article" date="2019" name="Commun. Biol.">
        <title>The bagworm genome reveals a unique fibroin gene that provides high tensile strength.</title>
        <authorList>
            <person name="Kono N."/>
            <person name="Nakamura H."/>
            <person name="Ohtoshi R."/>
            <person name="Tomita M."/>
            <person name="Numata K."/>
            <person name="Arakawa K."/>
        </authorList>
    </citation>
    <scope>NUCLEOTIDE SEQUENCE [LARGE SCALE GENOMIC DNA]</scope>
</reference>
<organism evidence="2 3">
    <name type="scientific">Eumeta variegata</name>
    <name type="common">Bagworm moth</name>
    <name type="synonym">Eumeta japonica</name>
    <dbReference type="NCBI Taxonomy" id="151549"/>
    <lineage>
        <taxon>Eukaryota</taxon>
        <taxon>Metazoa</taxon>
        <taxon>Ecdysozoa</taxon>
        <taxon>Arthropoda</taxon>
        <taxon>Hexapoda</taxon>
        <taxon>Insecta</taxon>
        <taxon>Pterygota</taxon>
        <taxon>Neoptera</taxon>
        <taxon>Endopterygota</taxon>
        <taxon>Lepidoptera</taxon>
        <taxon>Glossata</taxon>
        <taxon>Ditrysia</taxon>
        <taxon>Tineoidea</taxon>
        <taxon>Psychidae</taxon>
        <taxon>Oiketicinae</taxon>
        <taxon>Eumeta</taxon>
    </lineage>
</organism>
<evidence type="ECO:0000313" key="2">
    <source>
        <dbReference type="EMBL" id="GBP43405.1"/>
    </source>
</evidence>
<evidence type="ECO:0000256" key="1">
    <source>
        <dbReference type="SAM" id="MobiDB-lite"/>
    </source>
</evidence>